<proteinExistence type="predicted"/>
<dbReference type="EMBL" id="MLJW01008469">
    <property type="protein sequence ID" value="OIQ64042.1"/>
    <property type="molecule type" value="Genomic_DNA"/>
</dbReference>
<comment type="caution">
    <text evidence="1">The sequence shown here is derived from an EMBL/GenBank/DDBJ whole genome shotgun (WGS) entry which is preliminary data.</text>
</comment>
<protein>
    <submittedName>
        <fullName evidence="1">Uncharacterized protein</fullName>
    </submittedName>
</protein>
<name>A0A1J5NZ33_9ZZZZ</name>
<sequence>MCAHCLVVRTGPGRHGEVAVSGEVGLSGGLIIQANRGVGFGCHSRMHGACENEGGGAGHQ</sequence>
<evidence type="ECO:0000313" key="1">
    <source>
        <dbReference type="EMBL" id="OIQ64042.1"/>
    </source>
</evidence>
<accession>A0A1J5NZ33</accession>
<reference evidence="1" key="1">
    <citation type="submission" date="2016-10" db="EMBL/GenBank/DDBJ databases">
        <title>Sequence of Gallionella enrichment culture.</title>
        <authorList>
            <person name="Poehlein A."/>
            <person name="Muehling M."/>
            <person name="Daniel R."/>
        </authorList>
    </citation>
    <scope>NUCLEOTIDE SEQUENCE</scope>
</reference>
<organism evidence="1">
    <name type="scientific">mine drainage metagenome</name>
    <dbReference type="NCBI Taxonomy" id="410659"/>
    <lineage>
        <taxon>unclassified sequences</taxon>
        <taxon>metagenomes</taxon>
        <taxon>ecological metagenomes</taxon>
    </lineage>
</organism>
<gene>
    <name evidence="1" type="ORF">GALL_544120</name>
</gene>
<dbReference type="AlphaFoldDB" id="A0A1J5NZ33"/>